<keyword evidence="1" id="KW-1133">Transmembrane helix</keyword>
<feature type="transmembrane region" description="Helical" evidence="1">
    <location>
        <begin position="166"/>
        <end position="189"/>
    </location>
</feature>
<evidence type="ECO:0008006" key="6">
    <source>
        <dbReference type="Google" id="ProtNLM"/>
    </source>
</evidence>
<evidence type="ECO:0000313" key="4">
    <source>
        <dbReference type="EMBL" id="OGK40731.1"/>
    </source>
</evidence>
<feature type="transmembrane region" description="Helical" evidence="1">
    <location>
        <begin position="86"/>
        <end position="113"/>
    </location>
</feature>
<dbReference type="Pfam" id="PF13473">
    <property type="entry name" value="Cupredoxin_1"/>
    <property type="match status" value="1"/>
</dbReference>
<keyword evidence="1" id="KW-0472">Membrane</keyword>
<keyword evidence="1" id="KW-0812">Transmembrane</keyword>
<dbReference type="InterPro" id="IPR039447">
    <property type="entry name" value="UreH-like_TM_dom"/>
</dbReference>
<proteinExistence type="predicted"/>
<feature type="transmembrane region" description="Helical" evidence="1">
    <location>
        <begin position="201"/>
        <end position="223"/>
    </location>
</feature>
<dbReference type="STRING" id="1802055.A3A74_03890"/>
<organism evidence="4 5">
    <name type="scientific">Candidatus Roizmanbacteria bacterium RIFCSPLOWO2_01_FULL_35_13</name>
    <dbReference type="NCBI Taxonomy" id="1802055"/>
    <lineage>
        <taxon>Bacteria</taxon>
        <taxon>Candidatus Roizmaniibacteriota</taxon>
    </lineage>
</organism>
<dbReference type="Proteomes" id="UP000179270">
    <property type="component" value="Unassembled WGS sequence"/>
</dbReference>
<dbReference type="PANTHER" id="PTHR42208">
    <property type="entry name" value="HEAVY METAL TRANSPORTER-RELATED"/>
    <property type="match status" value="1"/>
</dbReference>
<reference evidence="4 5" key="1">
    <citation type="journal article" date="2016" name="Nat. Commun.">
        <title>Thousands of microbial genomes shed light on interconnected biogeochemical processes in an aquifer system.</title>
        <authorList>
            <person name="Anantharaman K."/>
            <person name="Brown C.T."/>
            <person name="Hug L.A."/>
            <person name="Sharon I."/>
            <person name="Castelle C.J."/>
            <person name="Probst A.J."/>
            <person name="Thomas B.C."/>
            <person name="Singh A."/>
            <person name="Wilkins M.J."/>
            <person name="Karaoz U."/>
            <person name="Brodie E.L."/>
            <person name="Williams K.H."/>
            <person name="Hubbard S.S."/>
            <person name="Banfield J.F."/>
        </authorList>
    </citation>
    <scope>NUCLEOTIDE SEQUENCE [LARGE SCALE GENOMIC DNA]</scope>
</reference>
<dbReference type="Gene3D" id="2.60.40.420">
    <property type="entry name" value="Cupredoxins - blue copper proteins"/>
    <property type="match status" value="1"/>
</dbReference>
<evidence type="ECO:0000256" key="1">
    <source>
        <dbReference type="SAM" id="Phobius"/>
    </source>
</evidence>
<feature type="domain" description="Urease accessory protein UreH-like transmembrane" evidence="2">
    <location>
        <begin position="7"/>
        <end position="214"/>
    </location>
</feature>
<feature type="transmembrane region" description="Helical" evidence="1">
    <location>
        <begin position="134"/>
        <end position="160"/>
    </location>
</feature>
<feature type="transmembrane region" description="Helical" evidence="1">
    <location>
        <begin position="6"/>
        <end position="29"/>
    </location>
</feature>
<evidence type="ECO:0000259" key="2">
    <source>
        <dbReference type="Pfam" id="PF13386"/>
    </source>
</evidence>
<dbReference type="EMBL" id="MGAF01000026">
    <property type="protein sequence ID" value="OGK40731.1"/>
    <property type="molecule type" value="Genomic_DNA"/>
</dbReference>
<evidence type="ECO:0000313" key="5">
    <source>
        <dbReference type="Proteomes" id="UP000179270"/>
    </source>
</evidence>
<accession>A0A1F7IBK1</accession>
<dbReference type="InterPro" id="IPR008972">
    <property type="entry name" value="Cupredoxin"/>
</dbReference>
<gene>
    <name evidence="4" type="ORF">A3A74_03890</name>
</gene>
<dbReference type="SUPFAM" id="SSF49503">
    <property type="entry name" value="Cupredoxins"/>
    <property type="match status" value="1"/>
</dbReference>
<dbReference type="InterPro" id="IPR028096">
    <property type="entry name" value="EfeO_Cupredoxin"/>
</dbReference>
<name>A0A1F7IBK1_9BACT</name>
<feature type="transmembrane region" description="Helical" evidence="1">
    <location>
        <begin position="50"/>
        <end position="74"/>
    </location>
</feature>
<dbReference type="AlphaFoldDB" id="A0A1F7IBK1"/>
<sequence length="340" mass="36984">MTINFWTIFLTGLFTGGLTCLAVQGGLLAATIAQQEEEKLKEKTKLTGNALPVTAFLVAKLIAYTGLGFFLGWFGSFFQISLAFQVLMQFAVVVFMIGTALNLLNIHPIFRYFVIQPPKFLTRLIRRQSKNKNLFAPILLGAFTVFIPCGTTQAMMVLAIGSGSPALGAAILFAFVIGTSPLFFTLGYFAMKLGDSLQQKFMKLAAYSLILLAIFNLNGAIALTGSSFTFENIGSNFWCYLTSCKGNTLGAAVTEAVIEFNAGYYNPSLITVKTNSEVKLNLVNKDGSSCMQSFVIPSLGILRMVQYGTSDIVEFTAPKEVGRLTFMCGMGMYRGVINVI</sequence>
<evidence type="ECO:0000259" key="3">
    <source>
        <dbReference type="Pfam" id="PF13473"/>
    </source>
</evidence>
<feature type="domain" description="EfeO-type cupredoxin-like" evidence="3">
    <location>
        <begin position="246"/>
        <end position="337"/>
    </location>
</feature>
<dbReference type="PANTHER" id="PTHR42208:SF1">
    <property type="entry name" value="HEAVY METAL TRANSPORTER"/>
    <property type="match status" value="1"/>
</dbReference>
<comment type="caution">
    <text evidence="4">The sequence shown here is derived from an EMBL/GenBank/DDBJ whole genome shotgun (WGS) entry which is preliminary data.</text>
</comment>
<protein>
    <recommendedName>
        <fullName evidence="6">Urease accessory protein UreH-like transmembrane domain-containing protein</fullName>
    </recommendedName>
</protein>
<dbReference type="Pfam" id="PF13386">
    <property type="entry name" value="DsbD_2"/>
    <property type="match status" value="1"/>
</dbReference>